<dbReference type="GO" id="GO:0051999">
    <property type="term" value="P:mannosyl-inositol phosphorylceramide biosynthetic process"/>
    <property type="evidence" value="ECO:0007669"/>
    <property type="project" value="TreeGrafter"/>
</dbReference>
<reference evidence="1 2" key="1">
    <citation type="submission" date="2014-03" db="EMBL/GenBank/DDBJ databases">
        <title>Genome sequence of the diesel-degrader and plant-growth promoter Acinetobacter oleivorans PF-1 isolated from the roots of poplar tree.</title>
        <authorList>
            <person name="Gkorezis P."/>
            <person name="van Hamme J."/>
            <person name="Rineau F."/>
            <person name="Vangronsveld J."/>
            <person name="Francetti A."/>
        </authorList>
    </citation>
    <scope>NUCLEOTIDE SEQUENCE [LARGE SCALE GENOMIC DNA]</scope>
    <source>
        <strain evidence="1 2">PF1</strain>
    </source>
</reference>
<evidence type="ECO:0000313" key="2">
    <source>
        <dbReference type="Proteomes" id="UP000031012"/>
    </source>
</evidence>
<dbReference type="InterPro" id="IPR029044">
    <property type="entry name" value="Nucleotide-diphossugar_trans"/>
</dbReference>
<dbReference type="GO" id="GO:0016020">
    <property type="term" value="C:membrane"/>
    <property type="evidence" value="ECO:0007669"/>
    <property type="project" value="GOC"/>
</dbReference>
<dbReference type="SUPFAM" id="SSF53448">
    <property type="entry name" value="Nucleotide-diphospho-sugar transferases"/>
    <property type="match status" value="1"/>
</dbReference>
<dbReference type="AlphaFoldDB" id="A0A0B2U726"/>
<dbReference type="InterPro" id="IPR051706">
    <property type="entry name" value="Glycosyltransferase_domain"/>
</dbReference>
<dbReference type="Pfam" id="PF05704">
    <property type="entry name" value="Caps_synth"/>
    <property type="match status" value="1"/>
</dbReference>
<dbReference type="Gene3D" id="3.90.550.20">
    <property type="match status" value="1"/>
</dbReference>
<proteinExistence type="predicted"/>
<sequence>MLWVYENLQENFFFLLRFHLKFYIDKRTKNIEPNNLADLITLHPQSEGEINIPKIIWIYWDSKKPELVERCLECIKSLNHEYTVHILDNNNINDFCDLDFSQFKDLTPQLKSDLLRLYLLYKYGGIWVDASVILYHNLDWIIDLCNNNKTKAFGYYRNANTTVKQYPVIESWLLASEKDNPFFKEWLIELAYAIKLGIKNYIEEIRKTCPNYNEYFQNICRLEYLVIYVACQKVLRKMDMSISLVNCDENAFIYHGFNKKSHIHFIESLVLNYRPLHMPYLIKLIGSDRSLLEPYIKLNKVKKNSLLDF</sequence>
<dbReference type="EMBL" id="JHQK01000009">
    <property type="protein sequence ID" value="KHN66721.1"/>
    <property type="molecule type" value="Genomic_DNA"/>
</dbReference>
<dbReference type="PANTHER" id="PTHR32385">
    <property type="entry name" value="MANNOSYL PHOSPHORYLINOSITOL CERAMIDE SYNTHASE"/>
    <property type="match status" value="1"/>
</dbReference>
<dbReference type="PANTHER" id="PTHR32385:SF15">
    <property type="entry name" value="INOSITOL PHOSPHOCERAMIDE MANNOSYLTRANSFERASE 1"/>
    <property type="match status" value="1"/>
</dbReference>
<gene>
    <name evidence="1" type="ORF">DH17_17735</name>
</gene>
<evidence type="ECO:0000313" key="1">
    <source>
        <dbReference type="EMBL" id="KHN66721.1"/>
    </source>
</evidence>
<accession>A0A0B2U726</accession>
<dbReference type="GO" id="GO:0000030">
    <property type="term" value="F:mannosyltransferase activity"/>
    <property type="evidence" value="ECO:0007669"/>
    <property type="project" value="TreeGrafter"/>
</dbReference>
<organism evidence="1 2">
    <name type="scientific">Acinetobacter oleivorans</name>
    <dbReference type="NCBI Taxonomy" id="1148157"/>
    <lineage>
        <taxon>Bacteria</taxon>
        <taxon>Pseudomonadati</taxon>
        <taxon>Pseudomonadota</taxon>
        <taxon>Gammaproteobacteria</taxon>
        <taxon>Moraxellales</taxon>
        <taxon>Moraxellaceae</taxon>
        <taxon>Acinetobacter</taxon>
    </lineage>
</organism>
<name>A0A0B2U726_9GAMM</name>
<protein>
    <submittedName>
        <fullName evidence="1">WfdM</fullName>
    </submittedName>
</protein>
<dbReference type="InterPro" id="IPR008441">
    <property type="entry name" value="AfumC-like_glycosyl_Trfase"/>
</dbReference>
<dbReference type="Proteomes" id="UP000031012">
    <property type="component" value="Unassembled WGS sequence"/>
</dbReference>
<comment type="caution">
    <text evidence="1">The sequence shown here is derived from an EMBL/GenBank/DDBJ whole genome shotgun (WGS) entry which is preliminary data.</text>
</comment>